<name>A0ABV0TIW0_9TELE</name>
<evidence type="ECO:0000313" key="3">
    <source>
        <dbReference type="Proteomes" id="UP001482620"/>
    </source>
</evidence>
<accession>A0ABV0TIW0</accession>
<dbReference type="Proteomes" id="UP001482620">
    <property type="component" value="Unassembled WGS sequence"/>
</dbReference>
<reference evidence="2 3" key="1">
    <citation type="submission" date="2021-06" db="EMBL/GenBank/DDBJ databases">
        <authorList>
            <person name="Palmer J.M."/>
        </authorList>
    </citation>
    <scope>NUCLEOTIDE SEQUENCE [LARGE SCALE GENOMIC DNA]</scope>
    <source>
        <strain evidence="3">if_2019</strain>
        <tissue evidence="2">Muscle</tissue>
    </source>
</reference>
<feature type="transmembrane region" description="Helical" evidence="1">
    <location>
        <begin position="20"/>
        <end position="43"/>
    </location>
</feature>
<keyword evidence="3" id="KW-1185">Reference proteome</keyword>
<gene>
    <name evidence="2" type="ORF">ILYODFUR_011556</name>
</gene>
<feature type="non-terminal residue" evidence="2">
    <location>
        <position position="1"/>
    </location>
</feature>
<comment type="caution">
    <text evidence="2">The sequence shown here is derived from an EMBL/GenBank/DDBJ whole genome shotgun (WGS) entry which is preliminary data.</text>
</comment>
<proteinExistence type="predicted"/>
<keyword evidence="1" id="KW-0812">Transmembrane</keyword>
<organism evidence="2 3">
    <name type="scientific">Ilyodon furcidens</name>
    <name type="common">goldbreast splitfin</name>
    <dbReference type="NCBI Taxonomy" id="33524"/>
    <lineage>
        <taxon>Eukaryota</taxon>
        <taxon>Metazoa</taxon>
        <taxon>Chordata</taxon>
        <taxon>Craniata</taxon>
        <taxon>Vertebrata</taxon>
        <taxon>Euteleostomi</taxon>
        <taxon>Actinopterygii</taxon>
        <taxon>Neopterygii</taxon>
        <taxon>Teleostei</taxon>
        <taxon>Neoteleostei</taxon>
        <taxon>Acanthomorphata</taxon>
        <taxon>Ovalentaria</taxon>
        <taxon>Atherinomorphae</taxon>
        <taxon>Cyprinodontiformes</taxon>
        <taxon>Goodeidae</taxon>
        <taxon>Ilyodon</taxon>
    </lineage>
</organism>
<keyword evidence="1" id="KW-0472">Membrane</keyword>
<dbReference type="EMBL" id="JAHRIQ010035632">
    <property type="protein sequence ID" value="MEQ2232454.1"/>
    <property type="molecule type" value="Genomic_DNA"/>
</dbReference>
<keyword evidence="1" id="KW-1133">Transmembrane helix</keyword>
<evidence type="ECO:0000313" key="2">
    <source>
        <dbReference type="EMBL" id="MEQ2232454.1"/>
    </source>
</evidence>
<sequence>GSWKLTAVLLSDPEFLNKPFNLSLCVWLNLDSLSLVVIALLGASLAHAIRTPQSLTTIYLGLLTFPPSLTTISPTSHTYNLTLLLSTILDFSCESRRTILSFTCMQ</sequence>
<evidence type="ECO:0000256" key="1">
    <source>
        <dbReference type="SAM" id="Phobius"/>
    </source>
</evidence>
<protein>
    <submittedName>
        <fullName evidence="2">Uncharacterized protein</fullName>
    </submittedName>
</protein>